<protein>
    <recommendedName>
        <fullName evidence="2">Enoyl reductase (ER) domain-containing protein</fullName>
    </recommendedName>
</protein>
<proteinExistence type="predicted"/>
<dbReference type="PANTHER" id="PTHR43205">
    <property type="entry name" value="PROSTAGLANDIN REDUCTASE"/>
    <property type="match status" value="1"/>
</dbReference>
<dbReference type="CDD" id="cd05288">
    <property type="entry name" value="PGDH"/>
    <property type="match status" value="1"/>
</dbReference>
<dbReference type="InterPro" id="IPR011032">
    <property type="entry name" value="GroES-like_sf"/>
</dbReference>
<evidence type="ECO:0000313" key="3">
    <source>
        <dbReference type="EMBL" id="TCD64986.1"/>
    </source>
</evidence>
<dbReference type="InterPro" id="IPR045010">
    <property type="entry name" value="MDR_fam"/>
</dbReference>
<reference evidence="3 4" key="1">
    <citation type="submission" date="2018-11" db="EMBL/GenBank/DDBJ databases">
        <title>Genome assembly of Steccherinum ochraceum LE-BIN_3174, the white-rot fungus of the Steccherinaceae family (The Residual Polyporoid clade, Polyporales, Basidiomycota).</title>
        <authorList>
            <person name="Fedorova T.V."/>
            <person name="Glazunova O.A."/>
            <person name="Landesman E.O."/>
            <person name="Moiseenko K.V."/>
            <person name="Psurtseva N.V."/>
            <person name="Savinova O.S."/>
            <person name="Shakhova N.V."/>
            <person name="Tyazhelova T.V."/>
            <person name="Vasina D.V."/>
        </authorList>
    </citation>
    <scope>NUCLEOTIDE SEQUENCE [LARGE SCALE GENOMIC DNA]</scope>
    <source>
        <strain evidence="3 4">LE-BIN_3174</strain>
    </source>
</reference>
<dbReference type="Pfam" id="PF16884">
    <property type="entry name" value="ADH_N_2"/>
    <property type="match status" value="1"/>
</dbReference>
<dbReference type="AlphaFoldDB" id="A0A4R0RD64"/>
<name>A0A4R0RD64_9APHY</name>
<dbReference type="SUPFAM" id="SSF51735">
    <property type="entry name" value="NAD(P)-binding Rossmann-fold domains"/>
    <property type="match status" value="1"/>
</dbReference>
<dbReference type="EMBL" id="RWJN01000204">
    <property type="protein sequence ID" value="TCD64986.1"/>
    <property type="molecule type" value="Genomic_DNA"/>
</dbReference>
<evidence type="ECO:0000256" key="1">
    <source>
        <dbReference type="ARBA" id="ARBA00023002"/>
    </source>
</evidence>
<feature type="domain" description="Enoyl reductase (ER)" evidence="2">
    <location>
        <begin position="42"/>
        <end position="348"/>
    </location>
</feature>
<keyword evidence="1" id="KW-0560">Oxidoreductase</keyword>
<keyword evidence="4" id="KW-1185">Reference proteome</keyword>
<gene>
    <name evidence="3" type="ORF">EIP91_003352</name>
</gene>
<organism evidence="3 4">
    <name type="scientific">Steccherinum ochraceum</name>
    <dbReference type="NCBI Taxonomy" id="92696"/>
    <lineage>
        <taxon>Eukaryota</taxon>
        <taxon>Fungi</taxon>
        <taxon>Dikarya</taxon>
        <taxon>Basidiomycota</taxon>
        <taxon>Agaricomycotina</taxon>
        <taxon>Agaricomycetes</taxon>
        <taxon>Polyporales</taxon>
        <taxon>Steccherinaceae</taxon>
        <taxon>Steccherinum</taxon>
    </lineage>
</organism>
<dbReference type="OrthoDB" id="809632at2759"/>
<dbReference type="Gene3D" id="3.40.50.720">
    <property type="entry name" value="NAD(P)-binding Rossmann-like Domain"/>
    <property type="match status" value="1"/>
</dbReference>
<comment type="caution">
    <text evidence="3">The sequence shown here is derived from an EMBL/GenBank/DDBJ whole genome shotgun (WGS) entry which is preliminary data.</text>
</comment>
<evidence type="ECO:0000313" key="4">
    <source>
        <dbReference type="Proteomes" id="UP000292702"/>
    </source>
</evidence>
<dbReference type="Pfam" id="PF00107">
    <property type="entry name" value="ADH_zinc_N"/>
    <property type="match status" value="1"/>
</dbReference>
<dbReference type="GO" id="GO:0016628">
    <property type="term" value="F:oxidoreductase activity, acting on the CH-CH group of donors, NAD or NADP as acceptor"/>
    <property type="evidence" value="ECO:0007669"/>
    <property type="project" value="InterPro"/>
</dbReference>
<dbReference type="InterPro" id="IPR036291">
    <property type="entry name" value="NAD(P)-bd_dom_sf"/>
</dbReference>
<dbReference type="PANTHER" id="PTHR43205:SF7">
    <property type="entry name" value="PROSTAGLANDIN REDUCTASE 1"/>
    <property type="match status" value="1"/>
</dbReference>
<sequence length="355" mass="38436">MPVVKNAKVIYIAHPEAGYEPGVHSKYIEEELDTDAVALNGGILVRLIAMSSDPYMRYRMRDPEVPMFAPAVPLNTPLDNFSVGQVARSENPEFAVGDYVAGYFNFANYSVFPDDNNHVFKFCVKVPKIPGLPLSAFVGTLGLAGKSAYTGWTLYGQEKAKTSKTLLISGAAGPVGIFLIEYVKHTAPHLKIIATAGSPEKLELCKKAGADVVLNYKTVDLEKALAEHSPIDIYWDNVAGPTLDAALANMNFFGLIIACGAISEANNDPAGYVKYFGKIFQKCITVHGFLFRVGPQAEAAAAEFDKEIPPLVAQGKITIREDRFDGLKEAERALESVHHGKNFGKAVIIAGPESI</sequence>
<dbReference type="InterPro" id="IPR041694">
    <property type="entry name" value="ADH_N_2"/>
</dbReference>
<evidence type="ECO:0000259" key="2">
    <source>
        <dbReference type="SMART" id="SM00829"/>
    </source>
</evidence>
<dbReference type="InterPro" id="IPR013149">
    <property type="entry name" value="ADH-like_C"/>
</dbReference>
<dbReference type="InterPro" id="IPR020843">
    <property type="entry name" value="ER"/>
</dbReference>
<dbReference type="SMART" id="SM00829">
    <property type="entry name" value="PKS_ER"/>
    <property type="match status" value="1"/>
</dbReference>
<dbReference type="Proteomes" id="UP000292702">
    <property type="component" value="Unassembled WGS sequence"/>
</dbReference>
<accession>A0A4R0RD64</accession>
<dbReference type="SUPFAM" id="SSF50129">
    <property type="entry name" value="GroES-like"/>
    <property type="match status" value="1"/>
</dbReference>
<dbReference type="Gene3D" id="3.90.180.10">
    <property type="entry name" value="Medium-chain alcohol dehydrogenases, catalytic domain"/>
    <property type="match status" value="1"/>
</dbReference>